<feature type="transmembrane region" description="Helical" evidence="1">
    <location>
        <begin position="67"/>
        <end position="90"/>
    </location>
</feature>
<accession>A0ABP9EB33</accession>
<feature type="transmembrane region" description="Helical" evidence="1">
    <location>
        <begin position="172"/>
        <end position="192"/>
    </location>
</feature>
<proteinExistence type="predicted"/>
<protein>
    <submittedName>
        <fullName evidence="2">CbtA family protein</fullName>
    </submittedName>
</protein>
<reference evidence="3" key="1">
    <citation type="journal article" date="2019" name="Int. J. Syst. Evol. Microbiol.">
        <title>The Global Catalogue of Microorganisms (GCM) 10K type strain sequencing project: providing services to taxonomists for standard genome sequencing and annotation.</title>
        <authorList>
            <consortium name="The Broad Institute Genomics Platform"/>
            <consortium name="The Broad Institute Genome Sequencing Center for Infectious Disease"/>
            <person name="Wu L."/>
            <person name="Ma J."/>
        </authorList>
    </citation>
    <scope>NUCLEOTIDE SEQUENCE [LARGE SCALE GENOMIC DNA]</scope>
    <source>
        <strain evidence="3">JCM 13006</strain>
    </source>
</reference>
<evidence type="ECO:0000313" key="3">
    <source>
        <dbReference type="Proteomes" id="UP001501752"/>
    </source>
</evidence>
<name>A0ABP9EB33_9ACTN</name>
<gene>
    <name evidence="2" type="ORF">GCM10023235_58460</name>
</gene>
<dbReference type="Pfam" id="PF09490">
    <property type="entry name" value="CbtA"/>
    <property type="match status" value="1"/>
</dbReference>
<keyword evidence="1" id="KW-0472">Membrane</keyword>
<sequence>MNNSISVRSLLVRGMLAGLVAGLLALAVAYVLGEPHIDAAIAFEESHAHDHGGGEEELVSRALQSTAGLATGVLVYAVALGGIAALAYAVMLGRIGRFSPRATAAVLAGAAFVSVYLVPFLKYPANPPAATDPATIDERTGTYFLMIALSVLLALAATVVGRRLVPRLGTWWATVAAGAVFVALVAAAFAVLPSFDEVPEHFSAELLYRFRLSALAVQLTLWTAFGLVFGHLAERLLAPAPAAAAEPVPAA</sequence>
<organism evidence="2 3">
    <name type="scientific">Kitasatospora terrestris</name>
    <dbReference type="NCBI Taxonomy" id="258051"/>
    <lineage>
        <taxon>Bacteria</taxon>
        <taxon>Bacillati</taxon>
        <taxon>Actinomycetota</taxon>
        <taxon>Actinomycetes</taxon>
        <taxon>Kitasatosporales</taxon>
        <taxon>Streptomycetaceae</taxon>
        <taxon>Kitasatospora</taxon>
    </lineage>
</organism>
<feature type="transmembrane region" description="Helical" evidence="1">
    <location>
        <begin position="141"/>
        <end position="160"/>
    </location>
</feature>
<evidence type="ECO:0000256" key="1">
    <source>
        <dbReference type="SAM" id="Phobius"/>
    </source>
</evidence>
<dbReference type="Proteomes" id="UP001501752">
    <property type="component" value="Unassembled WGS sequence"/>
</dbReference>
<evidence type="ECO:0000313" key="2">
    <source>
        <dbReference type="EMBL" id="GAA4871828.1"/>
    </source>
</evidence>
<dbReference type="EMBL" id="BAABIS010000001">
    <property type="protein sequence ID" value="GAA4871828.1"/>
    <property type="molecule type" value="Genomic_DNA"/>
</dbReference>
<dbReference type="RefSeq" id="WP_345699867.1">
    <property type="nucleotide sequence ID" value="NZ_BAABIS010000001.1"/>
</dbReference>
<keyword evidence="3" id="KW-1185">Reference proteome</keyword>
<feature type="transmembrane region" description="Helical" evidence="1">
    <location>
        <begin position="102"/>
        <end position="121"/>
    </location>
</feature>
<feature type="transmembrane region" description="Helical" evidence="1">
    <location>
        <begin position="212"/>
        <end position="233"/>
    </location>
</feature>
<keyword evidence="1" id="KW-0812">Transmembrane</keyword>
<comment type="caution">
    <text evidence="2">The sequence shown here is derived from an EMBL/GenBank/DDBJ whole genome shotgun (WGS) entry which is preliminary data.</text>
</comment>
<dbReference type="InterPro" id="IPR012666">
    <property type="entry name" value="CbtA_put"/>
</dbReference>
<keyword evidence="1" id="KW-1133">Transmembrane helix</keyword>